<reference evidence="1 2" key="1">
    <citation type="submission" date="2020-01" db="EMBL/GenBank/DDBJ databases">
        <title>Complete genome sequence of Chitinophaga sp. H33E-04 isolated from quinoa roots.</title>
        <authorList>
            <person name="Weon H.-Y."/>
            <person name="Lee S.A."/>
        </authorList>
    </citation>
    <scope>NUCLEOTIDE SEQUENCE [LARGE SCALE GENOMIC DNA]</scope>
    <source>
        <strain evidence="1 2">H33E-04</strain>
    </source>
</reference>
<dbReference type="KEGG" id="chih:GWR21_22760"/>
<protein>
    <submittedName>
        <fullName evidence="1">Uncharacterized protein</fullName>
    </submittedName>
</protein>
<keyword evidence="2" id="KW-1185">Reference proteome</keyword>
<dbReference type="AlphaFoldDB" id="A0A6B9ZL38"/>
<dbReference type="Proteomes" id="UP000476411">
    <property type="component" value="Chromosome"/>
</dbReference>
<dbReference type="EMBL" id="CP048113">
    <property type="protein sequence ID" value="QHS62301.1"/>
    <property type="molecule type" value="Genomic_DNA"/>
</dbReference>
<organism evidence="1 2">
    <name type="scientific">Chitinophaga agri</name>
    <dbReference type="NCBI Taxonomy" id="2703787"/>
    <lineage>
        <taxon>Bacteria</taxon>
        <taxon>Pseudomonadati</taxon>
        <taxon>Bacteroidota</taxon>
        <taxon>Chitinophagia</taxon>
        <taxon>Chitinophagales</taxon>
        <taxon>Chitinophagaceae</taxon>
        <taxon>Chitinophaga</taxon>
    </lineage>
</organism>
<accession>A0A6B9ZL38</accession>
<dbReference type="RefSeq" id="WP_162333951.1">
    <property type="nucleotide sequence ID" value="NZ_CP048113.1"/>
</dbReference>
<evidence type="ECO:0000313" key="1">
    <source>
        <dbReference type="EMBL" id="QHS62301.1"/>
    </source>
</evidence>
<name>A0A6B9ZL38_9BACT</name>
<gene>
    <name evidence="1" type="ORF">GWR21_22760</name>
</gene>
<proteinExistence type="predicted"/>
<sequence length="237" mass="27003">MMAVSAFAQKGDWYTLTTGATPVCHLKISDDELIVEDGGMPSKEVKLAGARGKGDGLVHLEIRKVNANGRFYTVHYSEDNLYFCTTFKYFKDRDSLLMFCADGVDDGYKTLQEAMSAIKKDTGSHFSITLYRKEQLDAQKRKTPVSKATEEEFSTGLTRFTRHMDQFWQYRGYGRFEPFYIWMNLINGNAFANAFGDRFNTLSLDAKNLKVPIDKYSSNPMIKKQLQDAGLLNLENQ</sequence>
<evidence type="ECO:0000313" key="2">
    <source>
        <dbReference type="Proteomes" id="UP000476411"/>
    </source>
</evidence>